<keyword evidence="7" id="KW-1185">Reference proteome</keyword>
<dbReference type="Pfam" id="PF17800">
    <property type="entry name" value="NPL"/>
    <property type="match status" value="1"/>
</dbReference>
<proteinExistence type="predicted"/>
<keyword evidence="3" id="KW-0697">Rotamase</keyword>
<gene>
    <name evidence="6" type="ORF">CITCOLO1_LOCUS10310</name>
</gene>
<accession>A0ABP0YD78</accession>
<feature type="domain" description="Nucleoplasmin-like" evidence="5">
    <location>
        <begin position="3"/>
        <end position="95"/>
    </location>
</feature>
<evidence type="ECO:0000259" key="5">
    <source>
        <dbReference type="Pfam" id="PF17800"/>
    </source>
</evidence>
<name>A0ABP0YD78_9ROSI</name>
<evidence type="ECO:0000256" key="1">
    <source>
        <dbReference type="ARBA" id="ARBA00000971"/>
    </source>
</evidence>
<evidence type="ECO:0000313" key="6">
    <source>
        <dbReference type="EMBL" id="CAK9318346.1"/>
    </source>
</evidence>
<dbReference type="Proteomes" id="UP001642487">
    <property type="component" value="Chromosome 3"/>
</dbReference>
<dbReference type="EMBL" id="OZ021737">
    <property type="protein sequence ID" value="CAK9318346.1"/>
    <property type="molecule type" value="Genomic_DNA"/>
</dbReference>
<reference evidence="6 7" key="1">
    <citation type="submission" date="2024-03" db="EMBL/GenBank/DDBJ databases">
        <authorList>
            <person name="Gkanogiannis A."/>
            <person name="Becerra Lopez-Lavalle L."/>
        </authorList>
    </citation>
    <scope>NUCLEOTIDE SEQUENCE [LARGE SCALE GENOMIC DNA]</scope>
</reference>
<organism evidence="6 7">
    <name type="scientific">Citrullus colocynthis</name>
    <name type="common">colocynth</name>
    <dbReference type="NCBI Taxonomy" id="252529"/>
    <lineage>
        <taxon>Eukaryota</taxon>
        <taxon>Viridiplantae</taxon>
        <taxon>Streptophyta</taxon>
        <taxon>Embryophyta</taxon>
        <taxon>Tracheophyta</taxon>
        <taxon>Spermatophyta</taxon>
        <taxon>Magnoliopsida</taxon>
        <taxon>eudicotyledons</taxon>
        <taxon>Gunneridae</taxon>
        <taxon>Pentapetalae</taxon>
        <taxon>rosids</taxon>
        <taxon>fabids</taxon>
        <taxon>Cucurbitales</taxon>
        <taxon>Cucurbitaceae</taxon>
        <taxon>Benincaseae</taxon>
        <taxon>Citrullus</taxon>
    </lineage>
</organism>
<dbReference type="InterPro" id="IPR041232">
    <property type="entry name" value="NPL"/>
</dbReference>
<sequence length="144" mass="16256">MGFWGIEVKPGKPYPYHSDNVTGKLRITQATLGPGSSKERSIIQCSVGHKSPIFLCSLIPNKIESCPLNLEFEEDDLVAFSVIGPQSIHLSGYFVSDEGRVIRDDYESYPFYKFLITVINLLFLERSSIFNMKLRILFGLIFSA</sequence>
<comment type="catalytic activity">
    <reaction evidence="1">
        <text>[protein]-peptidylproline (omega=180) = [protein]-peptidylproline (omega=0)</text>
        <dbReference type="Rhea" id="RHEA:16237"/>
        <dbReference type="Rhea" id="RHEA-COMP:10747"/>
        <dbReference type="Rhea" id="RHEA-COMP:10748"/>
        <dbReference type="ChEBI" id="CHEBI:83833"/>
        <dbReference type="ChEBI" id="CHEBI:83834"/>
        <dbReference type="EC" id="5.2.1.8"/>
    </reaction>
</comment>
<dbReference type="PANTHER" id="PTHR43811:SF19">
    <property type="entry name" value="39 KDA FK506-BINDING NUCLEAR PROTEIN"/>
    <property type="match status" value="1"/>
</dbReference>
<dbReference type="SUPFAM" id="SSF69203">
    <property type="entry name" value="Nucleoplasmin-like core domain"/>
    <property type="match status" value="1"/>
</dbReference>
<dbReference type="InterPro" id="IPR036824">
    <property type="entry name" value="Nucleoplasmin_core_dom_sf"/>
</dbReference>
<evidence type="ECO:0000256" key="2">
    <source>
        <dbReference type="ARBA" id="ARBA00013194"/>
    </source>
</evidence>
<keyword evidence="4" id="KW-0413">Isomerase</keyword>
<evidence type="ECO:0000256" key="3">
    <source>
        <dbReference type="ARBA" id="ARBA00023110"/>
    </source>
</evidence>
<dbReference type="EC" id="5.2.1.8" evidence="2"/>
<evidence type="ECO:0000313" key="7">
    <source>
        <dbReference type="Proteomes" id="UP001642487"/>
    </source>
</evidence>
<evidence type="ECO:0000256" key="4">
    <source>
        <dbReference type="ARBA" id="ARBA00023235"/>
    </source>
</evidence>
<dbReference type="Gene3D" id="2.60.120.340">
    <property type="entry name" value="Nucleoplasmin core domain"/>
    <property type="match status" value="1"/>
</dbReference>
<protein>
    <recommendedName>
        <fullName evidence="2">peptidylprolyl isomerase</fullName>
        <ecNumber evidence="2">5.2.1.8</ecNumber>
    </recommendedName>
</protein>
<dbReference type="PANTHER" id="PTHR43811">
    <property type="entry name" value="FKBP-TYPE PEPTIDYL-PROLYL CIS-TRANS ISOMERASE FKPA"/>
    <property type="match status" value="1"/>
</dbReference>